<reference evidence="1 2" key="1">
    <citation type="submission" date="2019-03" db="EMBL/GenBank/DDBJ databases">
        <title>First draft genome of Liparis tanakae, snailfish: a comprehensive survey of snailfish specific genes.</title>
        <authorList>
            <person name="Kim W."/>
            <person name="Song I."/>
            <person name="Jeong J.-H."/>
            <person name="Kim D."/>
            <person name="Kim S."/>
            <person name="Ryu S."/>
            <person name="Song J.Y."/>
            <person name="Lee S.K."/>
        </authorList>
    </citation>
    <scope>NUCLEOTIDE SEQUENCE [LARGE SCALE GENOMIC DNA]</scope>
    <source>
        <tissue evidence="1">Muscle</tissue>
    </source>
</reference>
<proteinExistence type="predicted"/>
<accession>A0A4Z2I8T4</accession>
<dbReference type="Proteomes" id="UP000314294">
    <property type="component" value="Unassembled WGS sequence"/>
</dbReference>
<organism evidence="1 2">
    <name type="scientific">Liparis tanakae</name>
    <name type="common">Tanaka's snailfish</name>
    <dbReference type="NCBI Taxonomy" id="230148"/>
    <lineage>
        <taxon>Eukaryota</taxon>
        <taxon>Metazoa</taxon>
        <taxon>Chordata</taxon>
        <taxon>Craniata</taxon>
        <taxon>Vertebrata</taxon>
        <taxon>Euteleostomi</taxon>
        <taxon>Actinopterygii</taxon>
        <taxon>Neopterygii</taxon>
        <taxon>Teleostei</taxon>
        <taxon>Neoteleostei</taxon>
        <taxon>Acanthomorphata</taxon>
        <taxon>Eupercaria</taxon>
        <taxon>Perciformes</taxon>
        <taxon>Cottioidei</taxon>
        <taxon>Cottales</taxon>
        <taxon>Liparidae</taxon>
        <taxon>Liparis</taxon>
    </lineage>
</organism>
<gene>
    <name evidence="1" type="ORF">EYF80_016313</name>
</gene>
<dbReference type="AlphaFoldDB" id="A0A4Z2I8T4"/>
<evidence type="ECO:0000313" key="2">
    <source>
        <dbReference type="Proteomes" id="UP000314294"/>
    </source>
</evidence>
<keyword evidence="2" id="KW-1185">Reference proteome</keyword>
<protein>
    <submittedName>
        <fullName evidence="1">Uncharacterized protein</fullName>
    </submittedName>
</protein>
<name>A0A4Z2I8T4_9TELE</name>
<comment type="caution">
    <text evidence="1">The sequence shown here is derived from an EMBL/GenBank/DDBJ whole genome shotgun (WGS) entry which is preliminary data.</text>
</comment>
<evidence type="ECO:0000313" key="1">
    <source>
        <dbReference type="EMBL" id="TNN73523.1"/>
    </source>
</evidence>
<dbReference type="EMBL" id="SRLO01000124">
    <property type="protein sequence ID" value="TNN73523.1"/>
    <property type="molecule type" value="Genomic_DNA"/>
</dbReference>
<sequence>MAAELSWGIYKNKYDVPENLITVVEQLTTIGPRRYCKMVLRQEHSSGVEGSQPVRGNLCCMGKTPQGSLHICSAVAQGHDGAN</sequence>